<dbReference type="Gene3D" id="1.20.1530.20">
    <property type="match status" value="1"/>
</dbReference>
<feature type="domain" description="Cation/H+ exchanger transmembrane" evidence="9">
    <location>
        <begin position="10"/>
        <end position="273"/>
    </location>
</feature>
<dbReference type="AlphaFoldDB" id="A0A2T9ZGX0"/>
<evidence type="ECO:0000256" key="5">
    <source>
        <dbReference type="ARBA" id="ARBA00023065"/>
    </source>
</evidence>
<dbReference type="InterPro" id="IPR006153">
    <property type="entry name" value="Cation/H_exchanger_TM"/>
</dbReference>
<evidence type="ECO:0000313" key="10">
    <source>
        <dbReference type="EMBL" id="PVV03829.1"/>
    </source>
</evidence>
<feature type="transmembrane region" description="Helical" evidence="8">
    <location>
        <begin position="250"/>
        <end position="274"/>
    </location>
</feature>
<evidence type="ECO:0000256" key="6">
    <source>
        <dbReference type="ARBA" id="ARBA00023136"/>
    </source>
</evidence>
<keyword evidence="6 8" id="KW-0472">Membrane</keyword>
<feature type="transmembrane region" description="Helical" evidence="8">
    <location>
        <begin position="42"/>
        <end position="62"/>
    </location>
</feature>
<dbReference type="GO" id="GO:0015297">
    <property type="term" value="F:antiporter activity"/>
    <property type="evidence" value="ECO:0007669"/>
    <property type="project" value="InterPro"/>
</dbReference>
<gene>
    <name evidence="10" type="ORF">BB560_001693</name>
</gene>
<feature type="transmembrane region" description="Helical" evidence="8">
    <location>
        <begin position="6"/>
        <end position="30"/>
    </location>
</feature>
<organism evidence="10 11">
    <name type="scientific">Smittium megazygosporum</name>
    <dbReference type="NCBI Taxonomy" id="133381"/>
    <lineage>
        <taxon>Eukaryota</taxon>
        <taxon>Fungi</taxon>
        <taxon>Fungi incertae sedis</taxon>
        <taxon>Zoopagomycota</taxon>
        <taxon>Kickxellomycotina</taxon>
        <taxon>Harpellomycetes</taxon>
        <taxon>Harpellales</taxon>
        <taxon>Legeriomycetaceae</taxon>
        <taxon>Smittium</taxon>
    </lineage>
</organism>
<dbReference type="PANTHER" id="PTHR32468:SF0">
    <property type="entry name" value="K(+)_H(+) ANTIPORTER 1"/>
    <property type="match status" value="1"/>
</dbReference>
<dbReference type="GO" id="GO:1902600">
    <property type="term" value="P:proton transmembrane transport"/>
    <property type="evidence" value="ECO:0007669"/>
    <property type="project" value="InterPro"/>
</dbReference>
<comment type="subcellular location">
    <subcellularLocation>
        <location evidence="1">Membrane</location>
        <topology evidence="1">Multi-pass membrane protein</topology>
    </subcellularLocation>
</comment>
<sequence>MKTGTFYVFMLFTGVSLSITAFPVLARVLSELKMMKTTVGQTTITAASVDDVIAWCLLALVVALSKNSNGLSALYILLTGIGYVLAVFFIVKPLYLFLLRKQGFLTGRDPSPQIVFITFLMVFISAWFTDILGIHAIFGAYIIGVIVPHDSGFAIKLAEKIEDIVSIFFLPIYFALSGLKTDLGVLNTLKAWLLLILAVCVDMLGKIVGCGGAARYCKFTWRESITIGVLMSCKGLVELIVLNVGLETNVINQSVFSVLVLSALISTFLTTPIIRKIYPPKYHKLADEPAADAITINKTLPPSINTKLLYAGSPTSALISISRPTQLPSLLNLLNLINKTPIKHEKSIPNTNSESSVYLKQPSFVQKLNISVLRLVELTGRGTSVMLQSESDTIKRYDPIITTLSAFFQISQISATLQLAVSNTGLFFDEILQYSENTGIDLAIVPAFEKINSTDSLGPEGLNLASTSGIYPAFNSARETEMVHKLLLNAKINVAVFVSCGFSSVPISHEYILRPLATEKYLSDREFNKELQISSERFLNHPTFGEPPFENVDVDLPIVYIPFIGGKDDIYGLDLALGLIGNTNTNIVVVFYIDDIADTQLSLDTLNFAKSNTKPELSELEKNTSLDNDKFDSSYINLKESAMAKSVEHLVQTLGLELVSLSKSSDTTGAKVNGLESDKKSTENENPSPKSKKNKNHSVQEHKNWNKIKDFPDKFKRSKNQKDAANNKTNQENTEATSEADAAVKRTTKSSNQPSSIIYDFILDFVMSFKQQSMNLALELNIQGLSNDRKMDIDNAFIKSTKYSNLSFQVSYSPKTISSIVRHASLLRHCDIAIVPKNSNTIEKDIQNDNPNFSENTHTLSPTPLSKKISNIHNLNNTIFSDPKSSRLDNKAGVLGRVASALFESGSRASFLVIQSYFPTSSNNTPKEETGYV</sequence>
<keyword evidence="4 8" id="KW-1133">Transmembrane helix</keyword>
<evidence type="ECO:0000256" key="4">
    <source>
        <dbReference type="ARBA" id="ARBA00022989"/>
    </source>
</evidence>
<feature type="compositionally biased region" description="Basic and acidic residues" evidence="7">
    <location>
        <begin position="698"/>
        <end position="715"/>
    </location>
</feature>
<evidence type="ECO:0000256" key="1">
    <source>
        <dbReference type="ARBA" id="ARBA00004141"/>
    </source>
</evidence>
<proteinExistence type="predicted"/>
<dbReference type="InterPro" id="IPR038770">
    <property type="entry name" value="Na+/solute_symporter_sf"/>
</dbReference>
<feature type="compositionally biased region" description="Polar residues" evidence="7">
    <location>
        <begin position="723"/>
        <end position="737"/>
    </location>
</feature>
<feature type="region of interest" description="Disordered" evidence="7">
    <location>
        <begin position="666"/>
        <end position="749"/>
    </location>
</feature>
<dbReference type="GO" id="GO:0016020">
    <property type="term" value="C:membrane"/>
    <property type="evidence" value="ECO:0007669"/>
    <property type="project" value="UniProtKB-SubCell"/>
</dbReference>
<evidence type="ECO:0000256" key="3">
    <source>
        <dbReference type="ARBA" id="ARBA00022692"/>
    </source>
</evidence>
<evidence type="ECO:0000256" key="8">
    <source>
        <dbReference type="SAM" id="Phobius"/>
    </source>
</evidence>
<dbReference type="PANTHER" id="PTHR32468">
    <property type="entry name" value="CATION/H + ANTIPORTER"/>
    <property type="match status" value="1"/>
</dbReference>
<dbReference type="Proteomes" id="UP000245609">
    <property type="component" value="Unassembled WGS sequence"/>
</dbReference>
<evidence type="ECO:0000256" key="2">
    <source>
        <dbReference type="ARBA" id="ARBA00022448"/>
    </source>
</evidence>
<keyword evidence="2" id="KW-0813">Transport</keyword>
<keyword evidence="3 8" id="KW-0812">Transmembrane</keyword>
<reference evidence="10 11" key="1">
    <citation type="journal article" date="2018" name="MBio">
        <title>Comparative Genomics Reveals the Core Gene Toolbox for the Fungus-Insect Symbiosis.</title>
        <authorList>
            <person name="Wang Y."/>
            <person name="Stata M."/>
            <person name="Wang W."/>
            <person name="Stajich J.E."/>
            <person name="White M.M."/>
            <person name="Moncalvo J.M."/>
        </authorList>
    </citation>
    <scope>NUCLEOTIDE SEQUENCE [LARGE SCALE GENOMIC DNA]</scope>
    <source>
        <strain evidence="10 11">SC-DP-2</strain>
    </source>
</reference>
<protein>
    <recommendedName>
        <fullName evidence="9">Cation/H+ exchanger transmembrane domain-containing protein</fullName>
    </recommendedName>
</protein>
<dbReference type="InterPro" id="IPR050794">
    <property type="entry name" value="CPA2_transporter"/>
</dbReference>
<feature type="transmembrane region" description="Helical" evidence="8">
    <location>
        <begin position="74"/>
        <end position="98"/>
    </location>
</feature>
<dbReference type="Pfam" id="PF00999">
    <property type="entry name" value="Na_H_Exchanger"/>
    <property type="match status" value="1"/>
</dbReference>
<evidence type="ECO:0000313" key="11">
    <source>
        <dbReference type="Proteomes" id="UP000245609"/>
    </source>
</evidence>
<keyword evidence="11" id="KW-1185">Reference proteome</keyword>
<accession>A0A2T9ZGX0</accession>
<dbReference type="EMBL" id="MBFS01000188">
    <property type="protein sequence ID" value="PVV03829.1"/>
    <property type="molecule type" value="Genomic_DNA"/>
</dbReference>
<feature type="transmembrane region" description="Helical" evidence="8">
    <location>
        <begin position="191"/>
        <end position="213"/>
    </location>
</feature>
<keyword evidence="5" id="KW-0406">Ion transport</keyword>
<name>A0A2T9ZGX0_9FUNG</name>
<dbReference type="OrthoDB" id="2687058at2759"/>
<evidence type="ECO:0000259" key="9">
    <source>
        <dbReference type="Pfam" id="PF00999"/>
    </source>
</evidence>
<comment type="caution">
    <text evidence="10">The sequence shown here is derived from an EMBL/GenBank/DDBJ whole genome shotgun (WGS) entry which is preliminary data.</text>
</comment>
<feature type="transmembrane region" description="Helical" evidence="8">
    <location>
        <begin position="161"/>
        <end position="179"/>
    </location>
</feature>
<dbReference type="STRING" id="133381.A0A2T9ZGX0"/>
<feature type="transmembrane region" description="Helical" evidence="8">
    <location>
        <begin position="110"/>
        <end position="128"/>
    </location>
</feature>
<evidence type="ECO:0000256" key="7">
    <source>
        <dbReference type="SAM" id="MobiDB-lite"/>
    </source>
</evidence>